<keyword evidence="2" id="KW-1185">Reference proteome</keyword>
<dbReference type="EMBL" id="CAAALY010018017">
    <property type="protein sequence ID" value="VEL13514.1"/>
    <property type="molecule type" value="Genomic_DNA"/>
</dbReference>
<proteinExistence type="predicted"/>
<organism evidence="1 2">
    <name type="scientific">Protopolystoma xenopodis</name>
    <dbReference type="NCBI Taxonomy" id="117903"/>
    <lineage>
        <taxon>Eukaryota</taxon>
        <taxon>Metazoa</taxon>
        <taxon>Spiralia</taxon>
        <taxon>Lophotrochozoa</taxon>
        <taxon>Platyhelminthes</taxon>
        <taxon>Monogenea</taxon>
        <taxon>Polyopisthocotylea</taxon>
        <taxon>Polystomatidea</taxon>
        <taxon>Polystomatidae</taxon>
        <taxon>Protopolystoma</taxon>
    </lineage>
</organism>
<sequence>MDYVGVDGSTVKLAPPHEFGHRAISYDLINNVNSILNHVHTVGSDEPLVFETGTYWCPSGAGTQNHANANSYHGQTSFYSSPAYSSVYHPWNMPGGRSAPEAAFNFSTNAGIGPNQPSSVWSYMTPMASGQSEFSGPCRSCYPQGQNITLQTGEQWNRIG</sequence>
<reference evidence="1" key="1">
    <citation type="submission" date="2018-11" db="EMBL/GenBank/DDBJ databases">
        <authorList>
            <consortium name="Pathogen Informatics"/>
        </authorList>
    </citation>
    <scope>NUCLEOTIDE SEQUENCE</scope>
</reference>
<name>A0A3S5ADB7_9PLAT</name>
<evidence type="ECO:0000313" key="1">
    <source>
        <dbReference type="EMBL" id="VEL13514.1"/>
    </source>
</evidence>
<accession>A0A3S5ADB7</accession>
<dbReference type="AlphaFoldDB" id="A0A3S5ADB7"/>
<protein>
    <submittedName>
        <fullName evidence="1">Uncharacterized protein</fullName>
    </submittedName>
</protein>
<gene>
    <name evidence="1" type="ORF">PXEA_LOCUS6954</name>
</gene>
<dbReference type="Proteomes" id="UP000784294">
    <property type="component" value="Unassembled WGS sequence"/>
</dbReference>
<comment type="caution">
    <text evidence="1">The sequence shown here is derived from an EMBL/GenBank/DDBJ whole genome shotgun (WGS) entry which is preliminary data.</text>
</comment>
<evidence type="ECO:0000313" key="2">
    <source>
        <dbReference type="Proteomes" id="UP000784294"/>
    </source>
</evidence>